<dbReference type="SUPFAM" id="SSF69765">
    <property type="entry name" value="IpsF-like"/>
    <property type="match status" value="1"/>
</dbReference>
<dbReference type="InterPro" id="IPR020555">
    <property type="entry name" value="MECDP_synthase_CS"/>
</dbReference>
<dbReference type="GO" id="GO:0008685">
    <property type="term" value="F:2-C-methyl-D-erythritol 2,4-cyclodiphosphate synthase activity"/>
    <property type="evidence" value="ECO:0007669"/>
    <property type="project" value="UniProtKB-EC"/>
</dbReference>
<feature type="binding site" evidence="8">
    <location>
        <position position="13"/>
    </location>
    <ligand>
        <name>a divalent metal cation</name>
        <dbReference type="ChEBI" id="CHEBI:60240"/>
    </ligand>
</feature>
<evidence type="ECO:0000256" key="9">
    <source>
        <dbReference type="RuleBase" id="RU004395"/>
    </source>
</evidence>
<dbReference type="Proteomes" id="UP001165395">
    <property type="component" value="Unassembled WGS sequence"/>
</dbReference>
<evidence type="ECO:0000256" key="5">
    <source>
        <dbReference type="ARBA" id="ARBA00022723"/>
    </source>
</evidence>
<dbReference type="EMBL" id="JAJBZT010000004">
    <property type="protein sequence ID" value="MCB6183615.1"/>
    <property type="molecule type" value="Genomic_DNA"/>
</dbReference>
<keyword evidence="7 8" id="KW-0456">Lyase</keyword>
<evidence type="ECO:0000256" key="2">
    <source>
        <dbReference type="ARBA" id="ARBA00004709"/>
    </source>
</evidence>
<comment type="caution">
    <text evidence="8">Lacks conserved residue(s) required for the propagation of feature annotation.</text>
</comment>
<dbReference type="Pfam" id="PF02542">
    <property type="entry name" value="YgbB"/>
    <property type="match status" value="1"/>
</dbReference>
<keyword evidence="12" id="KW-1185">Reference proteome</keyword>
<dbReference type="NCBIfam" id="TIGR00151">
    <property type="entry name" value="ispF"/>
    <property type="match status" value="1"/>
</dbReference>
<feature type="binding site" evidence="8">
    <location>
        <begin position="61"/>
        <end position="63"/>
    </location>
    <ligand>
        <name>4-CDP-2-C-methyl-D-erythritol 2-phosphate</name>
        <dbReference type="ChEBI" id="CHEBI:57919"/>
    </ligand>
</feature>
<evidence type="ECO:0000313" key="11">
    <source>
        <dbReference type="EMBL" id="MCB6183615.1"/>
    </source>
</evidence>
<dbReference type="EC" id="4.6.1.12" evidence="4 8"/>
<comment type="catalytic activity">
    <reaction evidence="1 8 9">
        <text>4-CDP-2-C-methyl-D-erythritol 2-phosphate = 2-C-methyl-D-erythritol 2,4-cyclic diphosphate + CMP</text>
        <dbReference type="Rhea" id="RHEA:23864"/>
        <dbReference type="ChEBI" id="CHEBI:57919"/>
        <dbReference type="ChEBI" id="CHEBI:58483"/>
        <dbReference type="ChEBI" id="CHEBI:60377"/>
        <dbReference type="EC" id="4.6.1.12"/>
    </reaction>
</comment>
<feature type="domain" description="2-C-methyl-D-erythritol 2,4-cyclodiphosphate synthase" evidence="10">
    <location>
        <begin position="6"/>
        <end position="159"/>
    </location>
</feature>
<keyword evidence="6 8" id="KW-0414">Isoprene biosynthesis</keyword>
<reference evidence="11" key="1">
    <citation type="submission" date="2021-10" db="EMBL/GenBank/DDBJ databases">
        <title>The complete genome sequence of Leeia sp. TBRC 13508.</title>
        <authorList>
            <person name="Charoenyingcharoen P."/>
            <person name="Yukphan P."/>
        </authorList>
    </citation>
    <scope>NUCLEOTIDE SEQUENCE</scope>
    <source>
        <strain evidence="11">TBRC 13508</strain>
    </source>
</reference>
<proteinExistence type="inferred from homology"/>
<dbReference type="InterPro" id="IPR036571">
    <property type="entry name" value="MECDP_synthase_sf"/>
</dbReference>
<comment type="caution">
    <text evidence="11">The sequence shown here is derived from an EMBL/GenBank/DDBJ whole genome shotgun (WGS) entry which is preliminary data.</text>
</comment>
<feature type="binding site" evidence="8">
    <location>
        <begin position="105"/>
        <end position="111"/>
    </location>
    <ligand>
        <name>4-CDP-2-C-methyl-D-erythritol 2-phosphate</name>
        <dbReference type="ChEBI" id="CHEBI:57919"/>
    </ligand>
</feature>
<feature type="binding site" evidence="8">
    <location>
        <position position="147"/>
    </location>
    <ligand>
        <name>4-CDP-2-C-methyl-D-erythritol 2-phosphate</name>
        <dbReference type="ChEBI" id="CHEBI:57919"/>
    </ligand>
</feature>
<comment type="subunit">
    <text evidence="8">Homotrimer.</text>
</comment>
<evidence type="ECO:0000256" key="4">
    <source>
        <dbReference type="ARBA" id="ARBA00012579"/>
    </source>
</evidence>
<evidence type="ECO:0000256" key="1">
    <source>
        <dbReference type="ARBA" id="ARBA00000200"/>
    </source>
</evidence>
<dbReference type="PROSITE" id="PS01350">
    <property type="entry name" value="ISPF"/>
    <property type="match status" value="1"/>
</dbReference>
<protein>
    <recommendedName>
        <fullName evidence="4 8">2-C-methyl-D-erythritol 2,4-cyclodiphosphate synthase</fullName>
        <shortName evidence="8">MECDP-synthase</shortName>
        <shortName evidence="8">MECPP-synthase</shortName>
        <shortName evidence="8">MECPS</shortName>
        <ecNumber evidence="4 8">4.6.1.12</ecNumber>
    </recommendedName>
</protein>
<accession>A0ABS8D5Y7</accession>
<feature type="site" description="Transition state stabilizer" evidence="8">
    <location>
        <position position="39"/>
    </location>
</feature>
<dbReference type="PANTHER" id="PTHR43181">
    <property type="entry name" value="2-C-METHYL-D-ERYTHRITOL 2,4-CYCLODIPHOSPHATE SYNTHASE, CHLOROPLASTIC"/>
    <property type="match status" value="1"/>
</dbReference>
<sequence length="162" mass="17059">MKLCPFRVGQGFDVHALVVDRPLIIGGVTISYEKGLAGHSDADVLLHAITDALLGAAGLGDIGQHFPDNDVAYLGADSRVLLRHVVGLLHAGGWKIANVDATIIAQAPKMAPHIPGMEELIAFDLGIDTKCVNIKAKTTERLGFTGRGEGIAADAVCLLWSE</sequence>
<comment type="cofactor">
    <cofactor evidence="8">
        <name>a divalent metal cation</name>
        <dbReference type="ChEBI" id="CHEBI:60240"/>
    </cofactor>
    <text evidence="8">Binds 1 divalent metal cation per subunit.</text>
</comment>
<feature type="binding site" evidence="8">
    <location>
        <position position="15"/>
    </location>
    <ligand>
        <name>a divalent metal cation</name>
        <dbReference type="ChEBI" id="CHEBI:60240"/>
    </ligand>
</feature>
<dbReference type="InterPro" id="IPR003526">
    <property type="entry name" value="MECDP_synthase"/>
</dbReference>
<comment type="function">
    <text evidence="8">Involved in the biosynthesis of isopentenyl diphosphate (IPP) and dimethylallyl diphosphate (DMAPP), two major building blocks of isoprenoid compounds. Catalyzes the conversion of 4-diphosphocytidyl-2-C-methyl-D-erythritol 2-phosphate (CDP-ME2P) to 2-C-methyl-D-erythritol 2,4-cyclodiphosphate (ME-CPP) with a corresponding release of cytidine 5-monophosphate (CMP).</text>
</comment>
<evidence type="ECO:0000256" key="6">
    <source>
        <dbReference type="ARBA" id="ARBA00023229"/>
    </source>
</evidence>
<feature type="site" description="Transition state stabilizer" evidence="8">
    <location>
        <position position="138"/>
    </location>
</feature>
<dbReference type="HAMAP" id="MF_00107">
    <property type="entry name" value="IspF"/>
    <property type="match status" value="1"/>
</dbReference>
<dbReference type="RefSeq" id="WP_227180395.1">
    <property type="nucleotide sequence ID" value="NZ_JAJBZT010000004.1"/>
</dbReference>
<feature type="binding site" evidence="8">
    <location>
        <position position="47"/>
    </location>
    <ligand>
        <name>a divalent metal cation</name>
        <dbReference type="ChEBI" id="CHEBI:60240"/>
    </ligand>
</feature>
<feature type="binding site" evidence="8">
    <location>
        <begin position="39"/>
        <end position="40"/>
    </location>
    <ligand>
        <name>4-CDP-2-C-methyl-D-erythritol 2-phosphate</name>
        <dbReference type="ChEBI" id="CHEBI:57919"/>
    </ligand>
</feature>
<evidence type="ECO:0000259" key="10">
    <source>
        <dbReference type="Pfam" id="PF02542"/>
    </source>
</evidence>
<evidence type="ECO:0000256" key="3">
    <source>
        <dbReference type="ARBA" id="ARBA00008480"/>
    </source>
</evidence>
<dbReference type="CDD" id="cd00554">
    <property type="entry name" value="MECDP_synthase"/>
    <property type="match status" value="1"/>
</dbReference>
<feature type="binding site" evidence="8">
    <location>
        <begin position="66"/>
        <end position="70"/>
    </location>
    <ligand>
        <name>4-CDP-2-C-methyl-D-erythritol 2-phosphate</name>
        <dbReference type="ChEBI" id="CHEBI:57919"/>
    </ligand>
</feature>
<gene>
    <name evidence="8 11" type="primary">ispF</name>
    <name evidence="11" type="ORF">LIN78_08645</name>
</gene>
<comment type="similarity">
    <text evidence="3 8 9">Belongs to the IspF family.</text>
</comment>
<organism evidence="11 12">
    <name type="scientific">Leeia speluncae</name>
    <dbReference type="NCBI Taxonomy" id="2884804"/>
    <lineage>
        <taxon>Bacteria</taxon>
        <taxon>Pseudomonadati</taxon>
        <taxon>Pseudomonadota</taxon>
        <taxon>Betaproteobacteria</taxon>
        <taxon>Neisseriales</taxon>
        <taxon>Leeiaceae</taxon>
        <taxon>Leeia</taxon>
    </lineage>
</organism>
<dbReference type="Gene3D" id="3.30.1330.50">
    <property type="entry name" value="2-C-methyl-D-erythritol 2,4-cyclodiphosphate synthase"/>
    <property type="match status" value="1"/>
</dbReference>
<keyword evidence="5 8" id="KW-0479">Metal-binding</keyword>
<evidence type="ECO:0000256" key="8">
    <source>
        <dbReference type="HAMAP-Rule" id="MF_00107"/>
    </source>
</evidence>
<comment type="pathway">
    <text evidence="2 8">Isoprenoid biosynthesis; isopentenyl diphosphate biosynthesis via DXP pathway; isopentenyl diphosphate from 1-deoxy-D-xylulose 5-phosphate: step 4/6.</text>
</comment>
<evidence type="ECO:0000256" key="7">
    <source>
        <dbReference type="ARBA" id="ARBA00023239"/>
    </source>
</evidence>
<evidence type="ECO:0000313" key="12">
    <source>
        <dbReference type="Proteomes" id="UP001165395"/>
    </source>
</evidence>
<feature type="binding site" evidence="8">
    <location>
        <position position="144"/>
    </location>
    <ligand>
        <name>4-CDP-2-C-methyl-D-erythritol 2-phosphate</name>
        <dbReference type="ChEBI" id="CHEBI:57919"/>
    </ligand>
</feature>
<feature type="binding site" evidence="8">
    <location>
        <begin position="13"/>
        <end position="15"/>
    </location>
    <ligand>
        <name>4-CDP-2-C-methyl-D-erythritol 2-phosphate</name>
        <dbReference type="ChEBI" id="CHEBI:57919"/>
    </ligand>
</feature>
<name>A0ABS8D5Y7_9NEIS</name>
<dbReference type="PANTHER" id="PTHR43181:SF1">
    <property type="entry name" value="2-C-METHYL-D-ERYTHRITOL 2,4-CYCLODIPHOSPHATE SYNTHASE, CHLOROPLASTIC"/>
    <property type="match status" value="1"/>
</dbReference>